<feature type="region of interest" description="Disordered" evidence="2">
    <location>
        <begin position="95"/>
        <end position="114"/>
    </location>
</feature>
<gene>
    <name evidence="3" type="ORF">HLB44_30370</name>
</gene>
<name>A0ABX2ES25_9BURK</name>
<evidence type="ECO:0008006" key="5">
    <source>
        <dbReference type="Google" id="ProtNLM"/>
    </source>
</evidence>
<organism evidence="3 4">
    <name type="scientific">Pseudaquabacterium terrae</name>
    <dbReference type="NCBI Taxonomy" id="2732868"/>
    <lineage>
        <taxon>Bacteria</taxon>
        <taxon>Pseudomonadati</taxon>
        <taxon>Pseudomonadota</taxon>
        <taxon>Betaproteobacteria</taxon>
        <taxon>Burkholderiales</taxon>
        <taxon>Sphaerotilaceae</taxon>
        <taxon>Pseudaquabacterium</taxon>
    </lineage>
</organism>
<evidence type="ECO:0000256" key="2">
    <source>
        <dbReference type="SAM" id="MobiDB-lite"/>
    </source>
</evidence>
<dbReference type="EMBL" id="JABRWJ010000011">
    <property type="protein sequence ID" value="NRF71305.1"/>
    <property type="molecule type" value="Genomic_DNA"/>
</dbReference>
<accession>A0ABX2ES25</accession>
<evidence type="ECO:0000313" key="3">
    <source>
        <dbReference type="EMBL" id="NRF71305.1"/>
    </source>
</evidence>
<dbReference type="Pfam" id="PF00923">
    <property type="entry name" value="TAL_FSA"/>
    <property type="match status" value="1"/>
</dbReference>
<reference evidence="3 4" key="1">
    <citation type="submission" date="2020-05" db="EMBL/GenBank/DDBJ databases">
        <title>Aquincola sp. isolate from soil.</title>
        <authorList>
            <person name="Han J."/>
            <person name="Kim D.-U."/>
        </authorList>
    </citation>
    <scope>NUCLEOTIDE SEQUENCE [LARGE SCALE GENOMIC DNA]</scope>
    <source>
        <strain evidence="3 4">S2</strain>
    </source>
</reference>
<protein>
    <recommendedName>
        <fullName evidence="5">Transaldolase</fullName>
    </recommendedName>
</protein>
<keyword evidence="1" id="KW-0704">Schiff base</keyword>
<dbReference type="Proteomes" id="UP000737171">
    <property type="component" value="Unassembled WGS sequence"/>
</dbReference>
<dbReference type="InterPro" id="IPR001585">
    <property type="entry name" value="TAL/FSA"/>
</dbReference>
<dbReference type="Gene3D" id="3.20.20.70">
    <property type="entry name" value="Aldolase class I"/>
    <property type="match status" value="1"/>
</dbReference>
<dbReference type="SUPFAM" id="SSF51569">
    <property type="entry name" value="Aldolase"/>
    <property type="match status" value="1"/>
</dbReference>
<comment type="caution">
    <text evidence="3">The sequence shown here is derived from an EMBL/GenBank/DDBJ whole genome shotgun (WGS) entry which is preliminary data.</text>
</comment>
<sequence>MNPNTRKLRDLGQRLWLDNITRELLTSGTMARYIRELSVTGLTSNPTIFEHAIGSGTDYDDAIRKLATAGLSGEDLFFDYPVARSHTCWCRSASAVDDDADDDRRVEHDPPDAGQVDRLVAFAEPVHEPQTGGEQIRPP</sequence>
<feature type="compositionally biased region" description="Basic and acidic residues" evidence="2">
    <location>
        <begin position="102"/>
        <end position="111"/>
    </location>
</feature>
<keyword evidence="4" id="KW-1185">Reference proteome</keyword>
<dbReference type="InterPro" id="IPR013785">
    <property type="entry name" value="Aldolase_TIM"/>
</dbReference>
<evidence type="ECO:0000313" key="4">
    <source>
        <dbReference type="Proteomes" id="UP000737171"/>
    </source>
</evidence>
<evidence type="ECO:0000256" key="1">
    <source>
        <dbReference type="ARBA" id="ARBA00023270"/>
    </source>
</evidence>
<proteinExistence type="predicted"/>